<evidence type="ECO:0000259" key="3">
    <source>
        <dbReference type="SMART" id="SM00195"/>
    </source>
</evidence>
<sequence>MQVDGGSNRNLNLPPTTALSSSPQHHPTLPWSNGIPSPPRILVPPPTLINDPIHRSRYPRQQLSFGQNSNGGSPSLSSSQLLANSGILPTTLQDWRYESRREAQQILPHLYLGPLSAAKDLDYLRRENITLLIAVRNHITARARLLNAYNEISKDPELKAKIHFESVDVSGNQELISLFPVASKLIDDHLYKDAPPQFNRRKPNGLPEHPENPGKTLVYCESGNERSAAVCAAYIMQHINCTAVQAIQVIQGRRFCVCFDDPMKYLLTGYEPIWMARRDVAMQEFMEAQQQQQQQQESIFSPNSLSSHFGNGVGIGRTENRPAPKKSKRGIEEAYDDEEMGFGDSSLQNDYDAARFEKRDGVAPFSDSQHSAMSLDDVMDD</sequence>
<dbReference type="Pfam" id="PF00782">
    <property type="entry name" value="DSPc"/>
    <property type="match status" value="1"/>
</dbReference>
<gene>
    <name evidence="4" type="ORF">TWF694_011792</name>
</gene>
<accession>A0AAV9X7H5</accession>
<protein>
    <recommendedName>
        <fullName evidence="3">Tyrosine-protein phosphatase domain-containing protein</fullName>
    </recommendedName>
</protein>
<proteinExistence type="inferred from homology"/>
<name>A0AAV9X7H5_9PEZI</name>
<evidence type="ECO:0000313" key="5">
    <source>
        <dbReference type="Proteomes" id="UP001365542"/>
    </source>
</evidence>
<dbReference type="AlphaFoldDB" id="A0AAV9X7H5"/>
<dbReference type="GO" id="GO:1990444">
    <property type="term" value="F:F-box domain binding"/>
    <property type="evidence" value="ECO:0007669"/>
    <property type="project" value="TreeGrafter"/>
</dbReference>
<dbReference type="InterPro" id="IPR000340">
    <property type="entry name" value="Dual-sp_phosphatase_cat-dom"/>
</dbReference>
<feature type="compositionally biased region" description="Polar residues" evidence="2">
    <location>
        <begin position="1"/>
        <end position="35"/>
    </location>
</feature>
<dbReference type="CDD" id="cd14498">
    <property type="entry name" value="DSP"/>
    <property type="match status" value="1"/>
</dbReference>
<evidence type="ECO:0000313" key="4">
    <source>
        <dbReference type="EMBL" id="KAK6537612.1"/>
    </source>
</evidence>
<dbReference type="PANTHER" id="PTHR46588">
    <property type="entry name" value="SERINE/THREONINE/TYROSINE-INTERACTING PROTEIN"/>
    <property type="match status" value="1"/>
</dbReference>
<evidence type="ECO:0000256" key="1">
    <source>
        <dbReference type="ARBA" id="ARBA00009649"/>
    </source>
</evidence>
<dbReference type="GO" id="GO:0062026">
    <property type="term" value="P:negative regulation of SCF-dependent proteasomal ubiquitin-dependent catabolic process"/>
    <property type="evidence" value="ECO:0007669"/>
    <property type="project" value="TreeGrafter"/>
</dbReference>
<reference evidence="4 5" key="1">
    <citation type="submission" date="2019-10" db="EMBL/GenBank/DDBJ databases">
        <authorList>
            <person name="Palmer J.M."/>
        </authorList>
    </citation>
    <scope>NUCLEOTIDE SEQUENCE [LARGE SCALE GENOMIC DNA]</scope>
    <source>
        <strain evidence="4 5">TWF694</strain>
    </source>
</reference>
<dbReference type="PANTHER" id="PTHR46588:SF1">
    <property type="entry name" value="SERINE_THREONINE_TYROSINE-INTERACTING PROTEIN"/>
    <property type="match status" value="1"/>
</dbReference>
<comment type="caution">
    <text evidence="4">The sequence shown here is derived from an EMBL/GenBank/DDBJ whole genome shotgun (WGS) entry which is preliminary data.</text>
</comment>
<dbReference type="InterPro" id="IPR029021">
    <property type="entry name" value="Prot-tyrosine_phosphatase-like"/>
</dbReference>
<dbReference type="GO" id="GO:0005737">
    <property type="term" value="C:cytoplasm"/>
    <property type="evidence" value="ECO:0007669"/>
    <property type="project" value="TreeGrafter"/>
</dbReference>
<comment type="similarity">
    <text evidence="1">Belongs to the protein-tyrosine phosphatase family. Non-receptor class subfamily.</text>
</comment>
<dbReference type="InterPro" id="IPR052449">
    <property type="entry name" value="STYX-Interacting_Phosphatase"/>
</dbReference>
<feature type="region of interest" description="Disordered" evidence="2">
    <location>
        <begin position="311"/>
        <end position="348"/>
    </location>
</feature>
<dbReference type="Proteomes" id="UP001365542">
    <property type="component" value="Unassembled WGS sequence"/>
</dbReference>
<dbReference type="Gene3D" id="3.90.190.10">
    <property type="entry name" value="Protein tyrosine phosphatase superfamily"/>
    <property type="match status" value="1"/>
</dbReference>
<dbReference type="SMART" id="SM00195">
    <property type="entry name" value="DSPc"/>
    <property type="match status" value="1"/>
</dbReference>
<feature type="domain" description="Tyrosine-protein phosphatase" evidence="3">
    <location>
        <begin position="102"/>
        <end position="273"/>
    </location>
</feature>
<keyword evidence="5" id="KW-1185">Reference proteome</keyword>
<dbReference type="GO" id="GO:0070372">
    <property type="term" value="P:regulation of ERK1 and ERK2 cascade"/>
    <property type="evidence" value="ECO:0007669"/>
    <property type="project" value="TreeGrafter"/>
</dbReference>
<organism evidence="4 5">
    <name type="scientific">Orbilia ellipsospora</name>
    <dbReference type="NCBI Taxonomy" id="2528407"/>
    <lineage>
        <taxon>Eukaryota</taxon>
        <taxon>Fungi</taxon>
        <taxon>Dikarya</taxon>
        <taxon>Ascomycota</taxon>
        <taxon>Pezizomycotina</taxon>
        <taxon>Orbiliomycetes</taxon>
        <taxon>Orbiliales</taxon>
        <taxon>Orbiliaceae</taxon>
        <taxon>Orbilia</taxon>
    </lineage>
</organism>
<dbReference type="SUPFAM" id="SSF52799">
    <property type="entry name" value="(Phosphotyrosine protein) phosphatases II"/>
    <property type="match status" value="1"/>
</dbReference>
<feature type="region of interest" description="Disordered" evidence="2">
    <location>
        <begin position="1"/>
        <end position="37"/>
    </location>
</feature>
<dbReference type="EMBL" id="JAVHJO010000009">
    <property type="protein sequence ID" value="KAK6537612.1"/>
    <property type="molecule type" value="Genomic_DNA"/>
</dbReference>
<feature type="region of interest" description="Disordered" evidence="2">
    <location>
        <begin position="360"/>
        <end position="381"/>
    </location>
</feature>
<dbReference type="GO" id="GO:0005654">
    <property type="term" value="C:nucleoplasm"/>
    <property type="evidence" value="ECO:0007669"/>
    <property type="project" value="TreeGrafter"/>
</dbReference>
<evidence type="ECO:0000256" key="2">
    <source>
        <dbReference type="SAM" id="MobiDB-lite"/>
    </source>
</evidence>
<dbReference type="InterPro" id="IPR020422">
    <property type="entry name" value="TYR_PHOSPHATASE_DUAL_dom"/>
</dbReference>
<dbReference type="GO" id="GO:0140096">
    <property type="term" value="F:catalytic activity, acting on a protein"/>
    <property type="evidence" value="ECO:0007669"/>
    <property type="project" value="UniProtKB-ARBA"/>
</dbReference>